<comment type="subcellular location">
    <subcellularLocation>
        <location evidence="1">Nucleus</location>
    </subcellularLocation>
</comment>
<evidence type="ECO:0000259" key="9">
    <source>
        <dbReference type="PROSITE" id="PS51032"/>
    </source>
</evidence>
<gene>
    <name evidence="10" type="ORF">NE237_026512</name>
</gene>
<keyword evidence="6" id="KW-0539">Nucleus</keyword>
<evidence type="ECO:0000256" key="8">
    <source>
        <dbReference type="SAM" id="MobiDB-lite"/>
    </source>
</evidence>
<keyword evidence="5" id="KW-0804">Transcription</keyword>
<dbReference type="EMBL" id="JAMYWD010000010">
    <property type="protein sequence ID" value="KAJ4959401.1"/>
    <property type="molecule type" value="Genomic_DNA"/>
</dbReference>
<protein>
    <recommendedName>
        <fullName evidence="9">AP2/ERF domain-containing protein</fullName>
    </recommendedName>
</protein>
<organism evidence="10 11">
    <name type="scientific">Protea cynaroides</name>
    <dbReference type="NCBI Taxonomy" id="273540"/>
    <lineage>
        <taxon>Eukaryota</taxon>
        <taxon>Viridiplantae</taxon>
        <taxon>Streptophyta</taxon>
        <taxon>Embryophyta</taxon>
        <taxon>Tracheophyta</taxon>
        <taxon>Spermatophyta</taxon>
        <taxon>Magnoliopsida</taxon>
        <taxon>Proteales</taxon>
        <taxon>Proteaceae</taxon>
        <taxon>Protea</taxon>
    </lineage>
</organism>
<evidence type="ECO:0000313" key="10">
    <source>
        <dbReference type="EMBL" id="KAJ4959401.1"/>
    </source>
</evidence>
<dbReference type="SMART" id="SM00380">
    <property type="entry name" value="AP2"/>
    <property type="match status" value="1"/>
</dbReference>
<dbReference type="PANTHER" id="PTHR31985:SF273">
    <property type="entry name" value="ETHYLENE-RESPONSIVE TRANSCRIPTION FACTOR ERF017"/>
    <property type="match status" value="1"/>
</dbReference>
<evidence type="ECO:0000256" key="3">
    <source>
        <dbReference type="ARBA" id="ARBA00023125"/>
    </source>
</evidence>
<keyword evidence="3" id="KW-0238">DNA-binding</keyword>
<comment type="similarity">
    <text evidence="7">Belongs to the AP2/ERF transcription factor family. ERF subfamily.</text>
</comment>
<dbReference type="AlphaFoldDB" id="A0A9Q0K187"/>
<evidence type="ECO:0000256" key="6">
    <source>
        <dbReference type="ARBA" id="ARBA00023242"/>
    </source>
</evidence>
<reference evidence="10" key="1">
    <citation type="journal article" date="2023" name="Plant J.">
        <title>The genome of the king protea, Protea cynaroides.</title>
        <authorList>
            <person name="Chang J."/>
            <person name="Duong T.A."/>
            <person name="Schoeman C."/>
            <person name="Ma X."/>
            <person name="Roodt D."/>
            <person name="Barker N."/>
            <person name="Li Z."/>
            <person name="Van de Peer Y."/>
            <person name="Mizrachi E."/>
        </authorList>
    </citation>
    <scope>NUCLEOTIDE SEQUENCE</scope>
    <source>
        <tissue evidence="10">Young leaves</tissue>
    </source>
</reference>
<evidence type="ECO:0000256" key="2">
    <source>
        <dbReference type="ARBA" id="ARBA00023015"/>
    </source>
</evidence>
<comment type="caution">
    <text evidence="10">The sequence shown here is derived from an EMBL/GenBank/DDBJ whole genome shotgun (WGS) entry which is preliminary data.</text>
</comment>
<dbReference type="PRINTS" id="PR00367">
    <property type="entry name" value="ETHRSPELEMNT"/>
</dbReference>
<dbReference type="InterPro" id="IPR016177">
    <property type="entry name" value="DNA-bd_dom_sf"/>
</dbReference>
<dbReference type="Proteomes" id="UP001141806">
    <property type="component" value="Unassembled WGS sequence"/>
</dbReference>
<dbReference type="PROSITE" id="PS51032">
    <property type="entry name" value="AP2_ERF"/>
    <property type="match status" value="1"/>
</dbReference>
<proteinExistence type="inferred from homology"/>
<evidence type="ECO:0000256" key="1">
    <source>
        <dbReference type="ARBA" id="ARBA00004123"/>
    </source>
</evidence>
<dbReference type="CDD" id="cd00018">
    <property type="entry name" value="AP2"/>
    <property type="match status" value="1"/>
</dbReference>
<dbReference type="PANTHER" id="PTHR31985">
    <property type="entry name" value="ETHYLENE-RESPONSIVE TRANSCRIPTION FACTOR ERF042-RELATED"/>
    <property type="match status" value="1"/>
</dbReference>
<dbReference type="GO" id="GO:0003700">
    <property type="term" value="F:DNA-binding transcription factor activity"/>
    <property type="evidence" value="ECO:0007669"/>
    <property type="project" value="InterPro"/>
</dbReference>
<dbReference type="SUPFAM" id="SSF54171">
    <property type="entry name" value="DNA-binding domain"/>
    <property type="match status" value="1"/>
</dbReference>
<feature type="compositionally biased region" description="Basic and acidic residues" evidence="8">
    <location>
        <begin position="9"/>
        <end position="18"/>
    </location>
</feature>
<dbReference type="Gene3D" id="3.30.730.10">
    <property type="entry name" value="AP2/ERF domain"/>
    <property type="match status" value="1"/>
</dbReference>
<dbReference type="OrthoDB" id="1918918at2759"/>
<accession>A0A9Q0K187</accession>
<dbReference type="Pfam" id="PF00847">
    <property type="entry name" value="AP2"/>
    <property type="match status" value="1"/>
</dbReference>
<dbReference type="InterPro" id="IPR051032">
    <property type="entry name" value="AP2/ERF_TF_ERF_subfamily"/>
</dbReference>
<name>A0A9Q0K187_9MAGN</name>
<dbReference type="InterPro" id="IPR036955">
    <property type="entry name" value="AP2/ERF_dom_sf"/>
</dbReference>
<evidence type="ECO:0000256" key="7">
    <source>
        <dbReference type="ARBA" id="ARBA00024343"/>
    </source>
</evidence>
<keyword evidence="4" id="KW-0010">Activator</keyword>
<sequence>MVKPSATEKAVERSDSSSRYKGVRKRKWGKWVSEIRMPNSRDRIWLGSFDSPEKAARAFDAALFCLRGRKAKFNFPENPPQIPGGESFSPPQIQAAAVRFANEELPHRQPQDPHFILPDYASPSSISDGAAAAESDVSIDWSFFDSLTTLGSGEGVVTDFTGFSGIQDFSAQYIPPPQCNASTATDTVTFDAVEEDNGYGAHPRDSFLWNF</sequence>
<evidence type="ECO:0000256" key="5">
    <source>
        <dbReference type="ARBA" id="ARBA00023163"/>
    </source>
</evidence>
<feature type="region of interest" description="Disordered" evidence="8">
    <location>
        <begin position="1"/>
        <end position="21"/>
    </location>
</feature>
<dbReference type="GO" id="GO:0005634">
    <property type="term" value="C:nucleus"/>
    <property type="evidence" value="ECO:0007669"/>
    <property type="project" value="UniProtKB-SubCell"/>
</dbReference>
<evidence type="ECO:0000313" key="11">
    <source>
        <dbReference type="Proteomes" id="UP001141806"/>
    </source>
</evidence>
<keyword evidence="2" id="KW-0805">Transcription regulation</keyword>
<evidence type="ECO:0000256" key="4">
    <source>
        <dbReference type="ARBA" id="ARBA00023159"/>
    </source>
</evidence>
<dbReference type="InterPro" id="IPR001471">
    <property type="entry name" value="AP2/ERF_dom"/>
</dbReference>
<dbReference type="GO" id="GO:0003677">
    <property type="term" value="F:DNA binding"/>
    <property type="evidence" value="ECO:0007669"/>
    <property type="project" value="UniProtKB-KW"/>
</dbReference>
<dbReference type="FunFam" id="3.30.730.10:FF:000001">
    <property type="entry name" value="Ethylene-responsive transcription factor 2"/>
    <property type="match status" value="1"/>
</dbReference>
<keyword evidence="11" id="KW-1185">Reference proteome</keyword>
<feature type="domain" description="AP2/ERF" evidence="9">
    <location>
        <begin position="19"/>
        <end position="76"/>
    </location>
</feature>